<feature type="compositionally biased region" description="Basic and acidic residues" evidence="1">
    <location>
        <begin position="46"/>
        <end position="57"/>
    </location>
</feature>
<keyword evidence="4" id="KW-1185">Reference proteome</keyword>
<organism evidence="3 4">
    <name type="scientific">Cercophora newfieldiana</name>
    <dbReference type="NCBI Taxonomy" id="92897"/>
    <lineage>
        <taxon>Eukaryota</taxon>
        <taxon>Fungi</taxon>
        <taxon>Dikarya</taxon>
        <taxon>Ascomycota</taxon>
        <taxon>Pezizomycotina</taxon>
        <taxon>Sordariomycetes</taxon>
        <taxon>Sordariomycetidae</taxon>
        <taxon>Sordariales</taxon>
        <taxon>Lasiosphaeriaceae</taxon>
        <taxon>Cercophora</taxon>
    </lineage>
</organism>
<dbReference type="Proteomes" id="UP001174936">
    <property type="component" value="Unassembled WGS sequence"/>
</dbReference>
<name>A0AA40CZP8_9PEZI</name>
<gene>
    <name evidence="3" type="ORF">B0T16DRAFT_402027</name>
</gene>
<protein>
    <recommendedName>
        <fullName evidence="5">Secreted protein</fullName>
    </recommendedName>
</protein>
<accession>A0AA40CZP8</accession>
<comment type="caution">
    <text evidence="3">The sequence shown here is derived from an EMBL/GenBank/DDBJ whole genome shotgun (WGS) entry which is preliminary data.</text>
</comment>
<dbReference type="EMBL" id="JAULSV010000001">
    <property type="protein sequence ID" value="KAK0657575.1"/>
    <property type="molecule type" value="Genomic_DNA"/>
</dbReference>
<dbReference type="AlphaFoldDB" id="A0AA40CZP8"/>
<evidence type="ECO:0000256" key="2">
    <source>
        <dbReference type="SAM" id="SignalP"/>
    </source>
</evidence>
<feature type="region of interest" description="Disordered" evidence="1">
    <location>
        <begin position="46"/>
        <end position="66"/>
    </location>
</feature>
<evidence type="ECO:0000256" key="1">
    <source>
        <dbReference type="SAM" id="MobiDB-lite"/>
    </source>
</evidence>
<evidence type="ECO:0008006" key="5">
    <source>
        <dbReference type="Google" id="ProtNLM"/>
    </source>
</evidence>
<reference evidence="3" key="1">
    <citation type="submission" date="2023-06" db="EMBL/GenBank/DDBJ databases">
        <title>Genome-scale phylogeny and comparative genomics of the fungal order Sordariales.</title>
        <authorList>
            <consortium name="Lawrence Berkeley National Laboratory"/>
            <person name="Hensen N."/>
            <person name="Bonometti L."/>
            <person name="Westerberg I."/>
            <person name="Brannstrom I.O."/>
            <person name="Guillou S."/>
            <person name="Cros-Aarteil S."/>
            <person name="Calhoun S."/>
            <person name="Haridas S."/>
            <person name="Kuo A."/>
            <person name="Mondo S."/>
            <person name="Pangilinan J."/>
            <person name="Riley R."/>
            <person name="Labutti K."/>
            <person name="Andreopoulos B."/>
            <person name="Lipzen A."/>
            <person name="Chen C."/>
            <person name="Yanf M."/>
            <person name="Daum C."/>
            <person name="Ng V."/>
            <person name="Clum A."/>
            <person name="Steindorff A."/>
            <person name="Ohm R."/>
            <person name="Martin F."/>
            <person name="Silar P."/>
            <person name="Natvig D."/>
            <person name="Lalanne C."/>
            <person name="Gautier V."/>
            <person name="Ament-Velasquez S.L."/>
            <person name="Kruys A."/>
            <person name="Hutchinson M.I."/>
            <person name="Powell A.J."/>
            <person name="Barry K."/>
            <person name="Miller A.N."/>
            <person name="Grigoriev I.V."/>
            <person name="Debuchy R."/>
            <person name="Gladieux P."/>
            <person name="Thoren M.H."/>
            <person name="Johannesson H."/>
        </authorList>
    </citation>
    <scope>NUCLEOTIDE SEQUENCE</scope>
    <source>
        <strain evidence="3">SMH2532-1</strain>
    </source>
</reference>
<feature type="chain" id="PRO_5041445860" description="Secreted protein" evidence="2">
    <location>
        <begin position="18"/>
        <end position="95"/>
    </location>
</feature>
<sequence length="95" mass="10780">MSCVVVALLVCLPRAWGEGVSGHRRLLERNYVHWFGNGVQQLLQEKGDKQQNQRGRESSFQPESPSRRTNAILLVRRSRGSRLLLIVAVVTTLRV</sequence>
<proteinExistence type="predicted"/>
<evidence type="ECO:0000313" key="3">
    <source>
        <dbReference type="EMBL" id="KAK0657575.1"/>
    </source>
</evidence>
<keyword evidence="2" id="KW-0732">Signal</keyword>
<evidence type="ECO:0000313" key="4">
    <source>
        <dbReference type="Proteomes" id="UP001174936"/>
    </source>
</evidence>
<feature type="signal peptide" evidence="2">
    <location>
        <begin position="1"/>
        <end position="17"/>
    </location>
</feature>